<dbReference type="InterPro" id="IPR012337">
    <property type="entry name" value="RNaseH-like_sf"/>
</dbReference>
<feature type="non-terminal residue" evidence="1">
    <location>
        <position position="1"/>
    </location>
</feature>
<dbReference type="EMBL" id="KQ982920">
    <property type="protein sequence ID" value="KYQ49260.1"/>
    <property type="molecule type" value="Genomic_DNA"/>
</dbReference>
<name>A0A151WN65_9HYME</name>
<proteinExistence type="predicted"/>
<keyword evidence="2" id="KW-1185">Reference proteome</keyword>
<evidence type="ECO:0000313" key="1">
    <source>
        <dbReference type="EMBL" id="KYQ49260.1"/>
    </source>
</evidence>
<dbReference type="AlphaFoldDB" id="A0A151WN65"/>
<dbReference type="SUPFAM" id="SSF53098">
    <property type="entry name" value="Ribonuclease H-like"/>
    <property type="match status" value="1"/>
</dbReference>
<reference evidence="1 2" key="1">
    <citation type="submission" date="2015-09" db="EMBL/GenBank/DDBJ databases">
        <title>Trachymyrmex zeteki WGS genome.</title>
        <authorList>
            <person name="Nygaard S."/>
            <person name="Hu H."/>
            <person name="Boomsma J."/>
            <person name="Zhang G."/>
        </authorList>
    </citation>
    <scope>NUCLEOTIDE SEQUENCE [LARGE SCALE GENOMIC DNA]</scope>
    <source>
        <strain evidence="1">Tzet28-1</strain>
        <tissue evidence="1">Whole body</tissue>
    </source>
</reference>
<gene>
    <name evidence="1" type="ORF">ALC60_11672</name>
</gene>
<organism evidence="1 2">
    <name type="scientific">Mycetomoellerius zeteki</name>
    <dbReference type="NCBI Taxonomy" id="64791"/>
    <lineage>
        <taxon>Eukaryota</taxon>
        <taxon>Metazoa</taxon>
        <taxon>Ecdysozoa</taxon>
        <taxon>Arthropoda</taxon>
        <taxon>Hexapoda</taxon>
        <taxon>Insecta</taxon>
        <taxon>Pterygota</taxon>
        <taxon>Neoptera</taxon>
        <taxon>Endopterygota</taxon>
        <taxon>Hymenoptera</taxon>
        <taxon>Apocrita</taxon>
        <taxon>Aculeata</taxon>
        <taxon>Formicoidea</taxon>
        <taxon>Formicidae</taxon>
        <taxon>Myrmicinae</taxon>
        <taxon>Mycetomoellerius</taxon>
    </lineage>
</organism>
<accession>A0A151WN65</accession>
<evidence type="ECO:0008006" key="3">
    <source>
        <dbReference type="Google" id="ProtNLM"/>
    </source>
</evidence>
<sequence length="102" mass="11966">KLVLAILSLPFSNESVERMFSIMNIVKDKLRNKMSIKTTETILHLRDNLPDGCINFEPSKEMIRNLIPKICTLRILLKACWKHLRNNEIYDYVYAAQFTPKL</sequence>
<dbReference type="Proteomes" id="UP000075809">
    <property type="component" value="Unassembled WGS sequence"/>
</dbReference>
<protein>
    <recommendedName>
        <fullName evidence="3">HAT C-terminal dimerisation domain-containing protein</fullName>
    </recommendedName>
</protein>
<evidence type="ECO:0000313" key="2">
    <source>
        <dbReference type="Proteomes" id="UP000075809"/>
    </source>
</evidence>